<dbReference type="PROSITE" id="PS50048">
    <property type="entry name" value="ZN2_CY6_FUNGAL_2"/>
    <property type="match status" value="1"/>
</dbReference>
<dbReference type="Proteomes" id="UP000803884">
    <property type="component" value="Unassembled WGS sequence"/>
</dbReference>
<evidence type="ECO:0000256" key="1">
    <source>
        <dbReference type="ARBA" id="ARBA00022723"/>
    </source>
</evidence>
<evidence type="ECO:0000256" key="7">
    <source>
        <dbReference type="SAM" id="MobiDB-lite"/>
    </source>
</evidence>
<dbReference type="PANTHER" id="PTHR36206:SF13">
    <property type="entry name" value="TRANSCRIPTIONAL REGULATORY PROTEIN MOC3"/>
    <property type="match status" value="1"/>
</dbReference>
<evidence type="ECO:0000256" key="3">
    <source>
        <dbReference type="ARBA" id="ARBA00023015"/>
    </source>
</evidence>
<protein>
    <recommendedName>
        <fullName evidence="8">Zn(2)-C6 fungal-type domain-containing protein</fullName>
    </recommendedName>
</protein>
<feature type="compositionally biased region" description="Acidic residues" evidence="7">
    <location>
        <begin position="1"/>
        <end position="10"/>
    </location>
</feature>
<dbReference type="InterPro" id="IPR036864">
    <property type="entry name" value="Zn2-C6_fun-type_DNA-bd_sf"/>
</dbReference>
<organism evidence="9 10">
    <name type="scientific">Cladosporium halotolerans</name>
    <dbReference type="NCBI Taxonomy" id="1052096"/>
    <lineage>
        <taxon>Eukaryota</taxon>
        <taxon>Fungi</taxon>
        <taxon>Dikarya</taxon>
        <taxon>Ascomycota</taxon>
        <taxon>Pezizomycotina</taxon>
        <taxon>Dothideomycetes</taxon>
        <taxon>Dothideomycetidae</taxon>
        <taxon>Cladosporiales</taxon>
        <taxon>Cladosporiaceae</taxon>
        <taxon>Cladosporium</taxon>
    </lineage>
</organism>
<evidence type="ECO:0000313" key="10">
    <source>
        <dbReference type="Proteomes" id="UP000803884"/>
    </source>
</evidence>
<keyword evidence="10" id="KW-1185">Reference proteome</keyword>
<name>A0AB34KMJ1_9PEZI</name>
<keyword evidence="2" id="KW-0862">Zinc</keyword>
<dbReference type="Gene3D" id="4.10.240.10">
    <property type="entry name" value="Zn(2)-C6 fungal-type DNA-binding domain"/>
    <property type="match status" value="1"/>
</dbReference>
<dbReference type="InterPro" id="IPR001138">
    <property type="entry name" value="Zn2Cys6_DnaBD"/>
</dbReference>
<dbReference type="PANTHER" id="PTHR36206">
    <property type="entry name" value="ASPERCRYPTIN BIOSYNTHESIS CLUSTER-SPECIFIC TRANSCRIPTION REGULATOR ATNN-RELATED"/>
    <property type="match status" value="1"/>
</dbReference>
<dbReference type="SUPFAM" id="SSF57701">
    <property type="entry name" value="Zn2/Cys6 DNA-binding domain"/>
    <property type="match status" value="1"/>
</dbReference>
<evidence type="ECO:0000256" key="5">
    <source>
        <dbReference type="ARBA" id="ARBA00023163"/>
    </source>
</evidence>
<keyword evidence="6" id="KW-0539">Nucleus</keyword>
<dbReference type="EMBL" id="JAAQHG020000020">
    <property type="protein sequence ID" value="KAL1585287.1"/>
    <property type="molecule type" value="Genomic_DNA"/>
</dbReference>
<feature type="domain" description="Zn(2)-C6 fungal-type" evidence="8">
    <location>
        <begin position="177"/>
        <end position="205"/>
    </location>
</feature>
<dbReference type="GO" id="GO:0003677">
    <property type="term" value="F:DNA binding"/>
    <property type="evidence" value="ECO:0007669"/>
    <property type="project" value="UniProtKB-KW"/>
</dbReference>
<keyword evidence="1" id="KW-0479">Metal-binding</keyword>
<sequence length="596" mass="66280">MLPVAMDEDADNKKTAPRGSPKPAPDEKHHHRRPSPANMQNAPAHHPQHQQPPHQQYYPPPNGQHLPSPDFRGSPPGAAPMSLPSIQHFEGASLQSQPQYIPTAHMNSAPPMMHAPPYNPGMVQYQPQSMPPPMPSNAPNGHNGMMRYPIPPQAAMDARQMSGGRHKKEIKRRTKTGCLTCRKRRIKCDEGHPTCRNCQKSKRACLGYDPIFKQQSAPPPSIQPAPVSNTPTVKGSPTASVIPPNSYPPYHGGGDGYGHQLPHHAAPLDGPISYHAPVDSVLSEQDSKVGSVTTNNYAPTLHAARRSVKVTIDELINLNDIPPQLPIRNTSDLPSPENLKELESLYNFQYAQALDKLFETTWYSTRGFAALSADRNLCEFAAQYMEEMRTRPGPYGQSASMPALASLEARLVWSLAVMPRTQQAQNANDDPVISELLSRLDTIEHLLTGSFLDFLRAPRSPIPGMESHPEQVQRNNQQAFWYHLGKFTSLRDDQGDAHALDQISAELTNLRMILNVLESRDVLYSIAVMRHIGGRFPEWSPQNPHVPLSNDPTDDLNKLHVAYDFVQTEDQRGTSQVIQRICSMALRSWILQTRAQ</sequence>
<dbReference type="AlphaFoldDB" id="A0AB34KMJ1"/>
<dbReference type="PROSITE" id="PS00463">
    <property type="entry name" value="ZN2_CY6_FUNGAL_1"/>
    <property type="match status" value="1"/>
</dbReference>
<keyword evidence="3" id="KW-0805">Transcription regulation</keyword>
<dbReference type="Pfam" id="PF00172">
    <property type="entry name" value="Zn_clus"/>
    <property type="match status" value="1"/>
</dbReference>
<evidence type="ECO:0000259" key="8">
    <source>
        <dbReference type="PROSITE" id="PS50048"/>
    </source>
</evidence>
<keyword evidence="5" id="KW-0804">Transcription</keyword>
<keyword evidence="4" id="KW-0238">DNA-binding</keyword>
<dbReference type="RefSeq" id="XP_069228393.1">
    <property type="nucleotide sequence ID" value="XM_069374507.1"/>
</dbReference>
<comment type="caution">
    <text evidence="9">The sequence shown here is derived from an EMBL/GenBank/DDBJ whole genome shotgun (WGS) entry which is preliminary data.</text>
</comment>
<feature type="region of interest" description="Disordered" evidence="7">
    <location>
        <begin position="216"/>
        <end position="238"/>
    </location>
</feature>
<dbReference type="InterPro" id="IPR052360">
    <property type="entry name" value="Transcr_Regulatory_Proteins"/>
</dbReference>
<feature type="compositionally biased region" description="Low complexity" evidence="7">
    <location>
        <begin position="40"/>
        <end position="57"/>
    </location>
</feature>
<dbReference type="SMART" id="SM00066">
    <property type="entry name" value="GAL4"/>
    <property type="match status" value="1"/>
</dbReference>
<reference evidence="9 10" key="1">
    <citation type="journal article" date="2020" name="Microbiol. Resour. Announc.">
        <title>Draft Genome Sequence of a Cladosporium Species Isolated from the Mesophotic Ascidian Didemnum maculosum.</title>
        <authorList>
            <person name="Gioti A."/>
            <person name="Siaperas R."/>
            <person name="Nikolaivits E."/>
            <person name="Le Goff G."/>
            <person name="Ouazzani J."/>
            <person name="Kotoulas G."/>
            <person name="Topakas E."/>
        </authorList>
    </citation>
    <scope>NUCLEOTIDE SEQUENCE [LARGE SCALE GENOMIC DNA]</scope>
    <source>
        <strain evidence="9 10">TM138-S3</strain>
    </source>
</reference>
<evidence type="ECO:0000256" key="2">
    <source>
        <dbReference type="ARBA" id="ARBA00022833"/>
    </source>
</evidence>
<dbReference type="GO" id="GO:0008270">
    <property type="term" value="F:zinc ion binding"/>
    <property type="evidence" value="ECO:0007669"/>
    <property type="project" value="InterPro"/>
</dbReference>
<dbReference type="CDD" id="cd00067">
    <property type="entry name" value="GAL4"/>
    <property type="match status" value="1"/>
</dbReference>
<evidence type="ECO:0000256" key="4">
    <source>
        <dbReference type="ARBA" id="ARBA00023125"/>
    </source>
</evidence>
<accession>A0AB34KMJ1</accession>
<evidence type="ECO:0000256" key="6">
    <source>
        <dbReference type="ARBA" id="ARBA00023242"/>
    </source>
</evidence>
<gene>
    <name evidence="9" type="ORF">WHR41_05902</name>
</gene>
<feature type="region of interest" description="Disordered" evidence="7">
    <location>
        <begin position="1"/>
        <end position="84"/>
    </location>
</feature>
<feature type="compositionally biased region" description="Polar residues" evidence="7">
    <location>
        <begin position="227"/>
        <end position="238"/>
    </location>
</feature>
<dbReference type="GO" id="GO:0000981">
    <property type="term" value="F:DNA-binding transcription factor activity, RNA polymerase II-specific"/>
    <property type="evidence" value="ECO:0007669"/>
    <property type="project" value="InterPro"/>
</dbReference>
<proteinExistence type="predicted"/>
<dbReference type="GeneID" id="96007345"/>
<evidence type="ECO:0000313" key="9">
    <source>
        <dbReference type="EMBL" id="KAL1585287.1"/>
    </source>
</evidence>